<protein>
    <submittedName>
        <fullName evidence="2">Uncharacterized protein</fullName>
    </submittedName>
</protein>
<name>A0A7J8HSP7_ROUAE</name>
<organism evidence="2 3">
    <name type="scientific">Rousettus aegyptiacus</name>
    <name type="common">Egyptian fruit bat</name>
    <name type="synonym">Pteropus aegyptiacus</name>
    <dbReference type="NCBI Taxonomy" id="9407"/>
    <lineage>
        <taxon>Eukaryota</taxon>
        <taxon>Metazoa</taxon>
        <taxon>Chordata</taxon>
        <taxon>Craniata</taxon>
        <taxon>Vertebrata</taxon>
        <taxon>Euteleostomi</taxon>
        <taxon>Mammalia</taxon>
        <taxon>Eutheria</taxon>
        <taxon>Laurasiatheria</taxon>
        <taxon>Chiroptera</taxon>
        <taxon>Yinpterochiroptera</taxon>
        <taxon>Pteropodoidea</taxon>
        <taxon>Pteropodidae</taxon>
        <taxon>Rousettinae</taxon>
        <taxon>Rousettus</taxon>
    </lineage>
</organism>
<feature type="region of interest" description="Disordered" evidence="1">
    <location>
        <begin position="145"/>
        <end position="168"/>
    </location>
</feature>
<sequence>MEFWPNETRNRTPICQCVCITRIHMSAKYKVHTTHTPVYIYLERSTESGDPLVSWAQMLDSLGGRSTLVTEVTRETRQSEVVPLTDLRIRATRSSTQPADRRASASWSQHSSMVTQSWARPCRATGERESSPLLVSLSESNWGTANLMMSQGSGRSHRSPPRPLSAGA</sequence>
<dbReference type="Proteomes" id="UP000593571">
    <property type="component" value="Unassembled WGS sequence"/>
</dbReference>
<keyword evidence="3" id="KW-1185">Reference proteome</keyword>
<proteinExistence type="predicted"/>
<dbReference type="AlphaFoldDB" id="A0A7J8HSP7"/>
<dbReference type="EMBL" id="JACASE010000004">
    <property type="protein sequence ID" value="KAF6474935.1"/>
    <property type="molecule type" value="Genomic_DNA"/>
</dbReference>
<feature type="compositionally biased region" description="Polar residues" evidence="1">
    <location>
        <begin position="145"/>
        <end position="154"/>
    </location>
</feature>
<accession>A0A7J8HSP7</accession>
<comment type="caution">
    <text evidence="2">The sequence shown here is derived from an EMBL/GenBank/DDBJ whole genome shotgun (WGS) entry which is preliminary data.</text>
</comment>
<gene>
    <name evidence="2" type="ORF">HJG63_011053</name>
</gene>
<evidence type="ECO:0000256" key="1">
    <source>
        <dbReference type="SAM" id="MobiDB-lite"/>
    </source>
</evidence>
<evidence type="ECO:0000313" key="3">
    <source>
        <dbReference type="Proteomes" id="UP000593571"/>
    </source>
</evidence>
<evidence type="ECO:0000313" key="2">
    <source>
        <dbReference type="EMBL" id="KAF6474935.1"/>
    </source>
</evidence>
<reference evidence="2 3" key="1">
    <citation type="journal article" date="2020" name="Nature">
        <title>Six reference-quality genomes reveal evolution of bat adaptations.</title>
        <authorList>
            <person name="Jebb D."/>
            <person name="Huang Z."/>
            <person name="Pippel M."/>
            <person name="Hughes G.M."/>
            <person name="Lavrichenko K."/>
            <person name="Devanna P."/>
            <person name="Winkler S."/>
            <person name="Jermiin L.S."/>
            <person name="Skirmuntt E.C."/>
            <person name="Katzourakis A."/>
            <person name="Burkitt-Gray L."/>
            <person name="Ray D.A."/>
            <person name="Sullivan K.A.M."/>
            <person name="Roscito J.G."/>
            <person name="Kirilenko B.M."/>
            <person name="Davalos L.M."/>
            <person name="Corthals A.P."/>
            <person name="Power M.L."/>
            <person name="Jones G."/>
            <person name="Ransome R.D."/>
            <person name="Dechmann D.K.N."/>
            <person name="Locatelli A.G."/>
            <person name="Puechmaille S.J."/>
            <person name="Fedrigo O."/>
            <person name="Jarvis E.D."/>
            <person name="Hiller M."/>
            <person name="Vernes S.C."/>
            <person name="Myers E.W."/>
            <person name="Teeling E.C."/>
        </authorList>
    </citation>
    <scope>NUCLEOTIDE SEQUENCE [LARGE SCALE GENOMIC DNA]</scope>
    <source>
        <strain evidence="2">MRouAeg1</strain>
        <tissue evidence="2">Muscle</tissue>
    </source>
</reference>